<dbReference type="EMBL" id="GGEC01063516">
    <property type="protein sequence ID" value="MBX44000.1"/>
    <property type="molecule type" value="Transcribed_RNA"/>
</dbReference>
<organism evidence="1">
    <name type="scientific">Rhizophora mucronata</name>
    <name type="common">Asiatic mangrove</name>
    <dbReference type="NCBI Taxonomy" id="61149"/>
    <lineage>
        <taxon>Eukaryota</taxon>
        <taxon>Viridiplantae</taxon>
        <taxon>Streptophyta</taxon>
        <taxon>Embryophyta</taxon>
        <taxon>Tracheophyta</taxon>
        <taxon>Spermatophyta</taxon>
        <taxon>Magnoliopsida</taxon>
        <taxon>eudicotyledons</taxon>
        <taxon>Gunneridae</taxon>
        <taxon>Pentapetalae</taxon>
        <taxon>rosids</taxon>
        <taxon>fabids</taxon>
        <taxon>Malpighiales</taxon>
        <taxon>Rhizophoraceae</taxon>
        <taxon>Rhizophora</taxon>
    </lineage>
</organism>
<evidence type="ECO:0000313" key="1">
    <source>
        <dbReference type="EMBL" id="MBX44000.1"/>
    </source>
</evidence>
<proteinExistence type="predicted"/>
<name>A0A2P2NNN1_RHIMU</name>
<protein>
    <submittedName>
        <fullName evidence="1">Uncharacterized protein</fullName>
    </submittedName>
</protein>
<accession>A0A2P2NNN1</accession>
<dbReference type="AlphaFoldDB" id="A0A2P2NNN1"/>
<sequence length="25" mass="2926">MKVWPIDPLVPRNLRLEVPEKLPQG</sequence>
<reference evidence="1" key="1">
    <citation type="submission" date="2018-02" db="EMBL/GenBank/DDBJ databases">
        <title>Rhizophora mucronata_Transcriptome.</title>
        <authorList>
            <person name="Meera S.P."/>
            <person name="Sreeshan A."/>
            <person name="Augustine A."/>
        </authorList>
    </citation>
    <scope>NUCLEOTIDE SEQUENCE</scope>
    <source>
        <tissue evidence="1">Leaf</tissue>
    </source>
</reference>